<accession>A0ABN9QJ48</accession>
<protein>
    <submittedName>
        <fullName evidence="2">Uncharacterized protein</fullName>
    </submittedName>
</protein>
<dbReference type="EMBL" id="CAUYUJ010003004">
    <property type="protein sequence ID" value="CAK0803438.1"/>
    <property type="molecule type" value="Genomic_DNA"/>
</dbReference>
<feature type="compositionally biased region" description="Pro residues" evidence="1">
    <location>
        <begin position="111"/>
        <end position="121"/>
    </location>
</feature>
<reference evidence="2" key="1">
    <citation type="submission" date="2023-10" db="EMBL/GenBank/DDBJ databases">
        <authorList>
            <person name="Chen Y."/>
            <person name="Shah S."/>
            <person name="Dougan E. K."/>
            <person name="Thang M."/>
            <person name="Chan C."/>
        </authorList>
    </citation>
    <scope>NUCLEOTIDE SEQUENCE [LARGE SCALE GENOMIC DNA]</scope>
</reference>
<feature type="compositionally biased region" description="Basic and acidic residues" evidence="1">
    <location>
        <begin position="51"/>
        <end position="61"/>
    </location>
</feature>
<name>A0ABN9QJ48_9DINO</name>
<feature type="region of interest" description="Disordered" evidence="1">
    <location>
        <begin position="106"/>
        <end position="154"/>
    </location>
</feature>
<proteinExistence type="predicted"/>
<evidence type="ECO:0000313" key="3">
    <source>
        <dbReference type="Proteomes" id="UP001189429"/>
    </source>
</evidence>
<feature type="region of interest" description="Disordered" evidence="1">
    <location>
        <begin position="1"/>
        <end position="77"/>
    </location>
</feature>
<gene>
    <name evidence="2" type="ORF">PCOR1329_LOCUS10595</name>
</gene>
<sequence length="154" mass="17250">SIYRNHLGRGSPPSRAPIHTEYLSKKNLPSHPVSSGRLHDECASPFSLRKRNGETVKRGKGEEEEEEEDGEEWQPSVQHCCGSGRRKMEPCKAPCRQPRVAVSAVQVRRQPAPPDILPPPASKIEEQEEEGDQANAVTVPPYGRWTRPSRKRLA</sequence>
<feature type="non-terminal residue" evidence="2">
    <location>
        <position position="1"/>
    </location>
</feature>
<feature type="compositionally biased region" description="Acidic residues" evidence="1">
    <location>
        <begin position="62"/>
        <end position="72"/>
    </location>
</feature>
<evidence type="ECO:0000313" key="2">
    <source>
        <dbReference type="EMBL" id="CAK0803438.1"/>
    </source>
</evidence>
<keyword evidence="3" id="KW-1185">Reference proteome</keyword>
<organism evidence="2 3">
    <name type="scientific">Prorocentrum cordatum</name>
    <dbReference type="NCBI Taxonomy" id="2364126"/>
    <lineage>
        <taxon>Eukaryota</taxon>
        <taxon>Sar</taxon>
        <taxon>Alveolata</taxon>
        <taxon>Dinophyceae</taxon>
        <taxon>Prorocentrales</taxon>
        <taxon>Prorocentraceae</taxon>
        <taxon>Prorocentrum</taxon>
    </lineage>
</organism>
<evidence type="ECO:0000256" key="1">
    <source>
        <dbReference type="SAM" id="MobiDB-lite"/>
    </source>
</evidence>
<dbReference type="Proteomes" id="UP001189429">
    <property type="component" value="Unassembled WGS sequence"/>
</dbReference>
<comment type="caution">
    <text evidence="2">The sequence shown here is derived from an EMBL/GenBank/DDBJ whole genome shotgun (WGS) entry which is preliminary data.</text>
</comment>